<proteinExistence type="predicted"/>
<dbReference type="EMBL" id="KV454299">
    <property type="protein sequence ID" value="ODQ70745.1"/>
    <property type="molecule type" value="Genomic_DNA"/>
</dbReference>
<protein>
    <submittedName>
        <fullName evidence="1">Uncharacterized protein</fullName>
    </submittedName>
</protein>
<evidence type="ECO:0000313" key="1">
    <source>
        <dbReference type="EMBL" id="ODQ70745.1"/>
    </source>
</evidence>
<accession>A0A1E3PZ67</accession>
<gene>
    <name evidence="1" type="ORF">LIPSTDRAFT_106637</name>
</gene>
<reference evidence="1 2" key="1">
    <citation type="journal article" date="2016" name="Proc. Natl. Acad. Sci. U.S.A.">
        <title>Comparative genomics of biotechnologically important yeasts.</title>
        <authorList>
            <person name="Riley R."/>
            <person name="Haridas S."/>
            <person name="Wolfe K.H."/>
            <person name="Lopes M.R."/>
            <person name="Hittinger C.T."/>
            <person name="Goeker M."/>
            <person name="Salamov A.A."/>
            <person name="Wisecaver J.H."/>
            <person name="Long T.M."/>
            <person name="Calvey C.H."/>
            <person name="Aerts A.L."/>
            <person name="Barry K.W."/>
            <person name="Choi C."/>
            <person name="Clum A."/>
            <person name="Coughlan A.Y."/>
            <person name="Deshpande S."/>
            <person name="Douglass A.P."/>
            <person name="Hanson S.J."/>
            <person name="Klenk H.-P."/>
            <person name="LaButti K.M."/>
            <person name="Lapidus A."/>
            <person name="Lindquist E.A."/>
            <person name="Lipzen A.M."/>
            <person name="Meier-Kolthoff J.P."/>
            <person name="Ohm R.A."/>
            <person name="Otillar R.P."/>
            <person name="Pangilinan J.L."/>
            <person name="Peng Y."/>
            <person name="Rokas A."/>
            <person name="Rosa C.A."/>
            <person name="Scheuner C."/>
            <person name="Sibirny A.A."/>
            <person name="Slot J.C."/>
            <person name="Stielow J.B."/>
            <person name="Sun H."/>
            <person name="Kurtzman C.P."/>
            <person name="Blackwell M."/>
            <person name="Grigoriev I.V."/>
            <person name="Jeffries T.W."/>
        </authorList>
    </citation>
    <scope>NUCLEOTIDE SEQUENCE [LARGE SCALE GENOMIC DNA]</scope>
    <source>
        <strain evidence="1 2">NRRL Y-11557</strain>
    </source>
</reference>
<keyword evidence="2" id="KW-1185">Reference proteome</keyword>
<dbReference type="OrthoDB" id="4039633at2759"/>
<sequence length="149" mass="16776">MAYHRHPASFRPAPVSPKIHTTGFTLHLPPTTRPPVADLVESADSPSWHEQVLDDKEQELTGEKPCPDCGQLTLRKCLIHENFALILCVDKTCGYPFAEDNIREHIVRVTSRQTLEAARRRMLDAGVGEDTAKKIVQSRKLDDDSHRSI</sequence>
<evidence type="ECO:0000313" key="2">
    <source>
        <dbReference type="Proteomes" id="UP000094385"/>
    </source>
</evidence>
<dbReference type="AlphaFoldDB" id="A0A1E3PZ67"/>
<name>A0A1E3PZ67_LIPST</name>
<organism evidence="1 2">
    <name type="scientific">Lipomyces starkeyi NRRL Y-11557</name>
    <dbReference type="NCBI Taxonomy" id="675824"/>
    <lineage>
        <taxon>Eukaryota</taxon>
        <taxon>Fungi</taxon>
        <taxon>Dikarya</taxon>
        <taxon>Ascomycota</taxon>
        <taxon>Saccharomycotina</taxon>
        <taxon>Lipomycetes</taxon>
        <taxon>Lipomycetales</taxon>
        <taxon>Lipomycetaceae</taxon>
        <taxon>Lipomyces</taxon>
    </lineage>
</organism>
<dbReference type="Proteomes" id="UP000094385">
    <property type="component" value="Unassembled WGS sequence"/>
</dbReference>